<proteinExistence type="predicted"/>
<dbReference type="Pfam" id="PF24864">
    <property type="entry name" value="DUF7730"/>
    <property type="match status" value="1"/>
</dbReference>
<dbReference type="PANTHER" id="PTHR38790">
    <property type="entry name" value="2EXR DOMAIN-CONTAINING PROTEIN-RELATED"/>
    <property type="match status" value="1"/>
</dbReference>
<dbReference type="Proteomes" id="UP000234275">
    <property type="component" value="Unassembled WGS sequence"/>
</dbReference>
<dbReference type="VEuPathDB" id="FungiDB:P170DRAFT_441467"/>
<organism evidence="2 3">
    <name type="scientific">Aspergillus steynii IBT 23096</name>
    <dbReference type="NCBI Taxonomy" id="1392250"/>
    <lineage>
        <taxon>Eukaryota</taxon>
        <taxon>Fungi</taxon>
        <taxon>Dikarya</taxon>
        <taxon>Ascomycota</taxon>
        <taxon>Pezizomycotina</taxon>
        <taxon>Eurotiomycetes</taxon>
        <taxon>Eurotiomycetidae</taxon>
        <taxon>Eurotiales</taxon>
        <taxon>Aspergillaceae</taxon>
        <taxon>Aspergillus</taxon>
        <taxon>Aspergillus subgen. Circumdati</taxon>
    </lineage>
</organism>
<accession>A0A2I2FTS2</accession>
<reference evidence="2 3" key="1">
    <citation type="submission" date="2016-12" db="EMBL/GenBank/DDBJ databases">
        <title>The genomes of Aspergillus section Nigri reveals drivers in fungal speciation.</title>
        <authorList>
            <consortium name="DOE Joint Genome Institute"/>
            <person name="Vesth T.C."/>
            <person name="Nybo J."/>
            <person name="Theobald S."/>
            <person name="Brandl J."/>
            <person name="Frisvad J.C."/>
            <person name="Nielsen K.F."/>
            <person name="Lyhne E.K."/>
            <person name="Kogle M.E."/>
            <person name="Kuo A."/>
            <person name="Riley R."/>
            <person name="Clum A."/>
            <person name="Nolan M."/>
            <person name="Lipzen A."/>
            <person name="Salamov A."/>
            <person name="Henrissat B."/>
            <person name="Wiebenga A."/>
            <person name="De Vries R.P."/>
            <person name="Grigoriev I.V."/>
            <person name="Mortensen U.H."/>
            <person name="Andersen M.R."/>
            <person name="Baker S.E."/>
        </authorList>
    </citation>
    <scope>NUCLEOTIDE SEQUENCE [LARGE SCALE GENOMIC DNA]</scope>
    <source>
        <strain evidence="2 3">IBT 23096</strain>
    </source>
</reference>
<evidence type="ECO:0000313" key="3">
    <source>
        <dbReference type="Proteomes" id="UP000234275"/>
    </source>
</evidence>
<comment type="caution">
    <text evidence="2">The sequence shown here is derived from an EMBL/GenBank/DDBJ whole genome shotgun (WGS) entry which is preliminary data.</text>
</comment>
<protein>
    <recommendedName>
        <fullName evidence="1">DUF7730 domain-containing protein</fullName>
    </recommendedName>
</protein>
<dbReference type="OrthoDB" id="515692at2759"/>
<feature type="domain" description="DUF7730" evidence="1">
    <location>
        <begin position="64"/>
        <end position="264"/>
    </location>
</feature>
<dbReference type="STRING" id="1392250.A0A2I2FTS2"/>
<evidence type="ECO:0000313" key="2">
    <source>
        <dbReference type="EMBL" id="PLB44022.1"/>
    </source>
</evidence>
<dbReference type="PANTHER" id="PTHR38790:SF4">
    <property type="entry name" value="2EXR DOMAIN-CONTAINING PROTEIN"/>
    <property type="match status" value="1"/>
</dbReference>
<dbReference type="AlphaFoldDB" id="A0A2I2FTS2"/>
<dbReference type="EMBL" id="MSFO01000010">
    <property type="protein sequence ID" value="PLB44022.1"/>
    <property type="molecule type" value="Genomic_DNA"/>
</dbReference>
<gene>
    <name evidence="2" type="ORF">P170DRAFT_441467</name>
</gene>
<dbReference type="GeneID" id="36558017"/>
<dbReference type="RefSeq" id="XP_024699324.1">
    <property type="nucleotide sequence ID" value="XM_024850318.1"/>
</dbReference>
<keyword evidence="3" id="KW-1185">Reference proteome</keyword>
<sequence length="383" mass="42503">MRHFDAWLLRDPYSINHYYPTGRRWQEAVRDLIQERKICAPSVDLPLSVSSSTPVDPYARPMADQAACGLLRRLPTEIRLMIYGYVFGDEAVHLVQVKDKIRHVRCRQPASSIDKNRRCCPATQARWRLSADAANPGIGPGTKSDSMLYPHTHPALPSSLSNSSLALLRTCRAVYAEAAQILYANVVFDVDDLNTFVAFSASVGPDSLRAIRRLTVQWSPVWQPLAGNEQKTSVFAHTHNDRLWTLFWSRVAALRGLEELHLSLDLGRFSGNPVGGLVAGKQRLRLAVDEPWVAPLFCVRGLRSFELGITARCDTYARRVLEGDLVRDAGALRDNLRAILCSPAGTIPFIPDVQLQLTRPCGMDESNGVAGSKIRPRLAITAA</sequence>
<name>A0A2I2FTS2_9EURO</name>
<evidence type="ECO:0000259" key="1">
    <source>
        <dbReference type="Pfam" id="PF24864"/>
    </source>
</evidence>
<dbReference type="InterPro" id="IPR056632">
    <property type="entry name" value="DUF7730"/>
</dbReference>